<gene>
    <name evidence="2" type="ORF">C6H66_08245</name>
</gene>
<dbReference type="RefSeq" id="WP_082300882.1">
    <property type="nucleotide sequence ID" value="NZ_CAWNTA010000069.1"/>
</dbReference>
<dbReference type="Proteomes" id="UP000239550">
    <property type="component" value="Unassembled WGS sequence"/>
</dbReference>
<dbReference type="AlphaFoldDB" id="A0A2S8Q408"/>
<name>A0A2S8Q408_9GAMM</name>
<reference evidence="2 3" key="1">
    <citation type="submission" date="2018-02" db="EMBL/GenBank/DDBJ databases">
        <title>Five New Genomes of Indian Photorhabdus Isolates TSA.</title>
        <authorList>
            <person name="Dubay B."/>
            <person name="Somvanshi V.S."/>
        </authorList>
    </citation>
    <scope>NUCLEOTIDE SEQUENCE [LARGE SCALE GENOMIC DNA]</scope>
    <source>
        <strain evidence="2 3">H1</strain>
    </source>
</reference>
<proteinExistence type="predicted"/>
<feature type="domain" description="Transposase DDE" evidence="1">
    <location>
        <begin position="1"/>
        <end position="36"/>
    </location>
</feature>
<organism evidence="2 3">
    <name type="scientific">Photorhabdus hindustanensis</name>
    <dbReference type="NCBI Taxonomy" id="2918802"/>
    <lineage>
        <taxon>Bacteria</taxon>
        <taxon>Pseudomonadati</taxon>
        <taxon>Pseudomonadota</taxon>
        <taxon>Gammaproteobacteria</taxon>
        <taxon>Enterobacterales</taxon>
        <taxon>Morganellaceae</taxon>
        <taxon>Photorhabdus</taxon>
    </lineage>
</organism>
<evidence type="ECO:0000313" key="2">
    <source>
        <dbReference type="EMBL" id="PQQ26871.1"/>
    </source>
</evidence>
<accession>A0A2S8Q408</accession>
<evidence type="ECO:0000259" key="1">
    <source>
        <dbReference type="Pfam" id="PF13612"/>
    </source>
</evidence>
<dbReference type="Pfam" id="PF13612">
    <property type="entry name" value="DDE_Tnp_1_3"/>
    <property type="match status" value="1"/>
</dbReference>
<evidence type="ECO:0000313" key="3">
    <source>
        <dbReference type="Proteomes" id="UP000239550"/>
    </source>
</evidence>
<keyword evidence="3" id="KW-1185">Reference proteome</keyword>
<dbReference type="InterPro" id="IPR025668">
    <property type="entry name" value="Tnp_DDE_dom"/>
</dbReference>
<sequence>MGWFYGLKLHLIVNHQGEIVADKITAANVAGRKPVRE</sequence>
<protein>
    <recommendedName>
        <fullName evidence="1">Transposase DDE domain-containing protein</fullName>
    </recommendedName>
</protein>
<comment type="caution">
    <text evidence="2">The sequence shown here is derived from an EMBL/GenBank/DDBJ whole genome shotgun (WGS) entry which is preliminary data.</text>
</comment>
<dbReference type="EMBL" id="PUWT01000020">
    <property type="protein sequence ID" value="PQQ26871.1"/>
    <property type="molecule type" value="Genomic_DNA"/>
</dbReference>